<accession>A0A853FUG2</accession>
<keyword evidence="4" id="KW-0804">Transcription</keyword>
<dbReference type="PANTHER" id="PTHR30126">
    <property type="entry name" value="HTH-TYPE TRANSCRIPTIONAL REGULATOR"/>
    <property type="match status" value="1"/>
</dbReference>
<comment type="similarity">
    <text evidence="1">Belongs to the LysR transcriptional regulatory family.</text>
</comment>
<dbReference type="AlphaFoldDB" id="A0A853FUG2"/>
<sequence length="302" mass="33363">MAFTTENVKVFLAVLDTGSFSAAARRLGRVPSAVSMMIAQLEAELDLPLFDRSGREPRPTSAALALEPQARQLAGQLRQLQTHALALHKGLESRLTLAIAPELLSAPWNDPLALLSSEFPSLEVEVLSAPQADALRMLQQGSAQLAIVFERPGTDEHEAFQEFSSEILVAVIAPGHPVFSNGRKMPRQEDLIDVRQIIVASRDGHDTDPRMVVSRQTWRTDNYLATLSLVRTGLGWAYLPRSLVKPLTDSGALAEITFENISNQLQLWVDIVWLRDRPLGLGARRFIELVRQLRGPRQVGGQ</sequence>
<keyword evidence="3" id="KW-0238">DNA-binding</keyword>
<dbReference type="Proteomes" id="UP000559809">
    <property type="component" value="Unassembled WGS sequence"/>
</dbReference>
<feature type="domain" description="HTH lysR-type" evidence="5">
    <location>
        <begin position="9"/>
        <end position="60"/>
    </location>
</feature>
<evidence type="ECO:0000256" key="4">
    <source>
        <dbReference type="ARBA" id="ARBA00023163"/>
    </source>
</evidence>
<dbReference type="GO" id="GO:0003700">
    <property type="term" value="F:DNA-binding transcription factor activity"/>
    <property type="evidence" value="ECO:0007669"/>
    <property type="project" value="InterPro"/>
</dbReference>
<dbReference type="PANTHER" id="PTHR30126:SF91">
    <property type="entry name" value="LYSR FAMILY TRANSCRIPTIONAL REGULATOR"/>
    <property type="match status" value="1"/>
</dbReference>
<evidence type="ECO:0000256" key="3">
    <source>
        <dbReference type="ARBA" id="ARBA00023125"/>
    </source>
</evidence>
<evidence type="ECO:0000313" key="6">
    <source>
        <dbReference type="EMBL" id="NYT48368.1"/>
    </source>
</evidence>
<evidence type="ECO:0000259" key="5">
    <source>
        <dbReference type="PROSITE" id="PS50931"/>
    </source>
</evidence>
<dbReference type="Pfam" id="PF03466">
    <property type="entry name" value="LysR_substrate"/>
    <property type="match status" value="1"/>
</dbReference>
<dbReference type="RefSeq" id="WP_180153685.1">
    <property type="nucleotide sequence ID" value="NZ_JACCEM010000002.1"/>
</dbReference>
<dbReference type="InterPro" id="IPR036390">
    <property type="entry name" value="WH_DNA-bd_sf"/>
</dbReference>
<dbReference type="GO" id="GO:0000976">
    <property type="term" value="F:transcription cis-regulatory region binding"/>
    <property type="evidence" value="ECO:0007669"/>
    <property type="project" value="TreeGrafter"/>
</dbReference>
<dbReference type="Pfam" id="PF00126">
    <property type="entry name" value="HTH_1"/>
    <property type="match status" value="1"/>
</dbReference>
<gene>
    <name evidence="6" type="ORF">H0A72_03500</name>
</gene>
<dbReference type="InterPro" id="IPR000847">
    <property type="entry name" value="LysR_HTH_N"/>
</dbReference>
<organism evidence="6 7">
    <name type="scientific">Parapusillimonas granuli</name>
    <dbReference type="NCBI Taxonomy" id="380911"/>
    <lineage>
        <taxon>Bacteria</taxon>
        <taxon>Pseudomonadati</taxon>
        <taxon>Pseudomonadota</taxon>
        <taxon>Betaproteobacteria</taxon>
        <taxon>Burkholderiales</taxon>
        <taxon>Alcaligenaceae</taxon>
        <taxon>Parapusillimonas</taxon>
    </lineage>
</organism>
<dbReference type="CDD" id="cd05466">
    <property type="entry name" value="PBP2_LTTR_substrate"/>
    <property type="match status" value="1"/>
</dbReference>
<evidence type="ECO:0000256" key="2">
    <source>
        <dbReference type="ARBA" id="ARBA00023015"/>
    </source>
</evidence>
<protein>
    <submittedName>
        <fullName evidence="6">LysR family transcriptional regulator</fullName>
    </submittedName>
</protein>
<dbReference type="Gene3D" id="3.40.190.290">
    <property type="match status" value="1"/>
</dbReference>
<reference evidence="6 7" key="1">
    <citation type="submission" date="2020-07" db="EMBL/GenBank/DDBJ databases">
        <title>Taxonomic revisions and descriptions of new bacterial species based on genomic comparisons in the high-G+C-content subgroup of the family Alcaligenaceae.</title>
        <authorList>
            <person name="Szabo A."/>
            <person name="Felfoldi T."/>
        </authorList>
    </citation>
    <scope>NUCLEOTIDE SEQUENCE [LARGE SCALE GENOMIC DNA]</scope>
    <source>
        <strain evidence="6 7">LMG 24012</strain>
    </source>
</reference>
<proteinExistence type="inferred from homology"/>
<dbReference type="InterPro" id="IPR005119">
    <property type="entry name" value="LysR_subst-bd"/>
</dbReference>
<dbReference type="EMBL" id="JACCEM010000002">
    <property type="protein sequence ID" value="NYT48368.1"/>
    <property type="molecule type" value="Genomic_DNA"/>
</dbReference>
<dbReference type="SUPFAM" id="SSF53850">
    <property type="entry name" value="Periplasmic binding protein-like II"/>
    <property type="match status" value="1"/>
</dbReference>
<evidence type="ECO:0000313" key="7">
    <source>
        <dbReference type="Proteomes" id="UP000559809"/>
    </source>
</evidence>
<keyword evidence="2" id="KW-0805">Transcription regulation</keyword>
<dbReference type="SUPFAM" id="SSF46785">
    <property type="entry name" value="Winged helix' DNA-binding domain"/>
    <property type="match status" value="1"/>
</dbReference>
<dbReference type="InterPro" id="IPR036388">
    <property type="entry name" value="WH-like_DNA-bd_sf"/>
</dbReference>
<dbReference type="PROSITE" id="PS50931">
    <property type="entry name" value="HTH_LYSR"/>
    <property type="match status" value="1"/>
</dbReference>
<keyword evidence="7" id="KW-1185">Reference proteome</keyword>
<comment type="caution">
    <text evidence="6">The sequence shown here is derived from an EMBL/GenBank/DDBJ whole genome shotgun (WGS) entry which is preliminary data.</text>
</comment>
<evidence type="ECO:0000256" key="1">
    <source>
        <dbReference type="ARBA" id="ARBA00009437"/>
    </source>
</evidence>
<name>A0A853FUG2_9BURK</name>
<dbReference type="Gene3D" id="1.10.10.10">
    <property type="entry name" value="Winged helix-like DNA-binding domain superfamily/Winged helix DNA-binding domain"/>
    <property type="match status" value="1"/>
</dbReference>